<accession>A0A833GV43</accession>
<proteinExistence type="predicted"/>
<name>A0A833GV43_9LEPT</name>
<comment type="caution">
    <text evidence="1">The sequence shown here is derived from an EMBL/GenBank/DDBJ whole genome shotgun (WGS) entry which is preliminary data.</text>
</comment>
<sequence>MDTQNYEKLGLLYLGRELDAASQVPSPLPLLFKSKDLTTHAAIIGMTGSGDGTW</sequence>
<feature type="non-terminal residue" evidence="1">
    <location>
        <position position="54"/>
    </location>
</feature>
<dbReference type="EMBL" id="WBUI01000081">
    <property type="protein sequence ID" value="KAB2927274.1"/>
    <property type="molecule type" value="Genomic_DNA"/>
</dbReference>
<dbReference type="GO" id="GO:0005524">
    <property type="term" value="F:ATP binding"/>
    <property type="evidence" value="ECO:0007669"/>
    <property type="project" value="UniProtKB-KW"/>
</dbReference>
<reference evidence="1 2" key="1">
    <citation type="submission" date="2019-10" db="EMBL/GenBank/DDBJ databases">
        <title>Extracellular Electron Transfer in a Candidatus Methanoperedens spp. Enrichment Culture.</title>
        <authorList>
            <person name="Berger S."/>
            <person name="Rangel Shaw D."/>
            <person name="Berben T."/>
            <person name="In 'T Zandt M."/>
            <person name="Frank J."/>
            <person name="Reimann J."/>
            <person name="Jetten M.S.M."/>
            <person name="Welte C.U."/>
        </authorList>
    </citation>
    <scope>NUCLEOTIDE SEQUENCE [LARGE SCALE GENOMIC DNA]</scope>
    <source>
        <strain evidence="1">SB12</strain>
    </source>
</reference>
<protein>
    <submittedName>
        <fullName evidence="1">ATP-binding protein</fullName>
    </submittedName>
</protein>
<evidence type="ECO:0000313" key="1">
    <source>
        <dbReference type="EMBL" id="KAB2927274.1"/>
    </source>
</evidence>
<dbReference type="AlphaFoldDB" id="A0A833GV43"/>
<evidence type="ECO:0000313" key="2">
    <source>
        <dbReference type="Proteomes" id="UP000460298"/>
    </source>
</evidence>
<dbReference type="Proteomes" id="UP000460298">
    <property type="component" value="Unassembled WGS sequence"/>
</dbReference>
<keyword evidence="1" id="KW-0547">Nucleotide-binding</keyword>
<gene>
    <name evidence="1" type="ORF">F9K24_22730</name>
</gene>
<organism evidence="1 2">
    <name type="scientific">Leptonema illini</name>
    <dbReference type="NCBI Taxonomy" id="183"/>
    <lineage>
        <taxon>Bacteria</taxon>
        <taxon>Pseudomonadati</taxon>
        <taxon>Spirochaetota</taxon>
        <taxon>Spirochaetia</taxon>
        <taxon>Leptospirales</taxon>
        <taxon>Leptospiraceae</taxon>
        <taxon>Leptonema</taxon>
    </lineage>
</organism>
<keyword evidence="1" id="KW-0067">ATP-binding</keyword>